<dbReference type="InterPro" id="IPR016161">
    <property type="entry name" value="Ald_DH/histidinol_DH"/>
</dbReference>
<dbReference type="Gene3D" id="3.40.309.10">
    <property type="entry name" value="Aldehyde Dehydrogenase, Chain A, domain 2"/>
    <property type="match status" value="1"/>
</dbReference>
<reference evidence="1 2" key="1">
    <citation type="submission" date="2024-01" db="EMBL/GenBank/DDBJ databases">
        <title>A draft genome for the cacao thread blight pathogen Marasmiellus scandens.</title>
        <authorList>
            <person name="Baruah I.K."/>
            <person name="Leung J."/>
            <person name="Bukari Y."/>
            <person name="Amoako-Attah I."/>
            <person name="Meinhardt L.W."/>
            <person name="Bailey B.A."/>
            <person name="Cohen S.P."/>
        </authorList>
    </citation>
    <scope>NUCLEOTIDE SEQUENCE [LARGE SCALE GENOMIC DNA]</scope>
    <source>
        <strain evidence="1 2">GH-19</strain>
    </source>
</reference>
<protein>
    <submittedName>
        <fullName evidence="1">Meiotic Sister-Chromatid recombination aldehyde dehydrogenase</fullName>
    </submittedName>
</protein>
<dbReference type="SUPFAM" id="SSF53720">
    <property type="entry name" value="ALDH-like"/>
    <property type="match status" value="1"/>
</dbReference>
<gene>
    <name evidence="1" type="primary">MSC7_2</name>
    <name evidence="1" type="ORF">VKT23_013143</name>
</gene>
<sequence>MPCFVFLRFRTYSQDLPFGGTKASGYGRFGGPEGLRSLTNPKVIVTDKYPTVVQTTIPKVLDYPIRSLSMGLEFTTGLTRFLYAETWRERLGGLARLVQAVRK</sequence>
<accession>A0ABR1J721</accession>
<name>A0ABR1J721_9AGAR</name>
<keyword evidence="2" id="KW-1185">Reference proteome</keyword>
<dbReference type="Proteomes" id="UP001498398">
    <property type="component" value="Unassembled WGS sequence"/>
</dbReference>
<evidence type="ECO:0000313" key="1">
    <source>
        <dbReference type="EMBL" id="KAK7449669.1"/>
    </source>
</evidence>
<evidence type="ECO:0000313" key="2">
    <source>
        <dbReference type="Proteomes" id="UP001498398"/>
    </source>
</evidence>
<organism evidence="1 2">
    <name type="scientific">Marasmiellus scandens</name>
    <dbReference type="NCBI Taxonomy" id="2682957"/>
    <lineage>
        <taxon>Eukaryota</taxon>
        <taxon>Fungi</taxon>
        <taxon>Dikarya</taxon>
        <taxon>Basidiomycota</taxon>
        <taxon>Agaricomycotina</taxon>
        <taxon>Agaricomycetes</taxon>
        <taxon>Agaricomycetidae</taxon>
        <taxon>Agaricales</taxon>
        <taxon>Marasmiineae</taxon>
        <taxon>Omphalotaceae</taxon>
        <taxon>Marasmiellus</taxon>
    </lineage>
</organism>
<dbReference type="EMBL" id="JBANRG010000035">
    <property type="protein sequence ID" value="KAK7449669.1"/>
    <property type="molecule type" value="Genomic_DNA"/>
</dbReference>
<proteinExistence type="predicted"/>
<comment type="caution">
    <text evidence="1">The sequence shown here is derived from an EMBL/GenBank/DDBJ whole genome shotgun (WGS) entry which is preliminary data.</text>
</comment>
<dbReference type="InterPro" id="IPR016163">
    <property type="entry name" value="Ald_DH_C"/>
</dbReference>